<dbReference type="WBParaSite" id="ES5_v2.g11305.t1">
    <property type="protein sequence ID" value="ES5_v2.g11305.t1"/>
    <property type="gene ID" value="ES5_v2.g11305"/>
</dbReference>
<evidence type="ECO:0000313" key="2">
    <source>
        <dbReference type="WBParaSite" id="ES5_v2.g11305.t1"/>
    </source>
</evidence>
<sequence length="787" mass="89375">MIAAESHFSSDMEVLEVKDDPAVVVTNPISAASPPTFGETFLSNFDAAKYSYDYSSTSTAFNLPNSSEYPEIQSNERYTVQQIAAEHPSFKPEISKIFLSHLFRTKLAENIKFIDGTRINNSKIHDNLMLCRNMLASAGQNSDFTYLFLLAPGYNPVYEDHVFTYGAQCGNLPAEYLGDPSTGVVLSNHPDTCTLPPLIPFIPHRIIIFKALQGPTKYIPINSKTYPNNDIPEESFGAHVAFDERGAETLFDIYTQSLVYIYDKKDSETFYMYPRTLYPYAAVTFYIDIPYHPAKPLRLPWYPSNIFCKTTFNFDPVFRLPVDVYRLFDNNSRFTELSLEGISVRNMITFSDLGRWSVLRELFSGVHGDFYNCDQLHLQGPNLPADYFISHCILASVDPRFVKIIRGMIIPQVGALFSVPYIPKMNTAEGNGGKTCGILLPNSAFASLFGVPVIPGDILHCFFIHPVVIGSSGHPLRTVKREEMLISMSKNLRISRSDKVSDNDIRVALSQTIPQQVMSIEILLESCASNVERERCRAEILKQLLLYDEPHLTVEQCKAGIEAEENEYQNSLKYDLNERKTFTPIFYKRTEEARMERVPSFDTVEKMEVDSPTPSTISSLPSPSSYKTAVILDPKIIMDAQIDPLILERVLQLTTDCTKNNVLSNFTVLYHHCMQSSKLSNKLNSQVLLCANPQRLLQYQHLEDAYCNRGTIQVIPEHTCDTKRTSLRASVVCILTILRKYDFKNAVLLTYAAITDEFIFFQQHKTCLMTPEEYIEKLKKRDSSFLY</sequence>
<organism evidence="1 2">
    <name type="scientific">Panagrolaimus sp. ES5</name>
    <dbReference type="NCBI Taxonomy" id="591445"/>
    <lineage>
        <taxon>Eukaryota</taxon>
        <taxon>Metazoa</taxon>
        <taxon>Ecdysozoa</taxon>
        <taxon>Nematoda</taxon>
        <taxon>Chromadorea</taxon>
        <taxon>Rhabditida</taxon>
        <taxon>Tylenchina</taxon>
        <taxon>Panagrolaimomorpha</taxon>
        <taxon>Panagrolaimoidea</taxon>
        <taxon>Panagrolaimidae</taxon>
        <taxon>Panagrolaimus</taxon>
    </lineage>
</organism>
<accession>A0AC34F2S9</accession>
<name>A0AC34F2S9_9BILA</name>
<protein>
    <submittedName>
        <fullName evidence="2">Uncharacterized protein</fullName>
    </submittedName>
</protein>
<evidence type="ECO:0000313" key="1">
    <source>
        <dbReference type="Proteomes" id="UP000887579"/>
    </source>
</evidence>
<proteinExistence type="predicted"/>
<dbReference type="Proteomes" id="UP000887579">
    <property type="component" value="Unplaced"/>
</dbReference>
<reference evidence="2" key="1">
    <citation type="submission" date="2022-11" db="UniProtKB">
        <authorList>
            <consortium name="WormBaseParasite"/>
        </authorList>
    </citation>
    <scope>IDENTIFICATION</scope>
</reference>